<comment type="caution">
    <text evidence="1">The sequence shown here is derived from an EMBL/GenBank/DDBJ whole genome shotgun (WGS) entry which is preliminary data.</text>
</comment>
<sequence length="68" mass="7759">MQVLTYNSPRPADNRKSDEYISDPRLAAYAVPYITFTCGPLNMEHFDSVFKMASEYFAYAPDARVLTT</sequence>
<proteinExistence type="predicted"/>
<protein>
    <submittedName>
        <fullName evidence="1">Uncharacterized protein</fullName>
    </submittedName>
</protein>
<reference evidence="1 2" key="1">
    <citation type="submission" date="2020-12" db="EMBL/GenBank/DDBJ databases">
        <title>Concerted genomic and epigenomic changes stabilize Arabidopsis allopolyploids.</title>
        <authorList>
            <person name="Chen Z."/>
        </authorList>
    </citation>
    <scope>NUCLEOTIDE SEQUENCE [LARGE SCALE GENOMIC DNA]</scope>
    <source>
        <strain evidence="1">As9502</strain>
        <tissue evidence="1">Leaf</tissue>
    </source>
</reference>
<dbReference type="Proteomes" id="UP000694251">
    <property type="component" value="Chromosome 9"/>
</dbReference>
<accession>A0A8T2AGZ6</accession>
<keyword evidence="2" id="KW-1185">Reference proteome</keyword>
<dbReference type="EMBL" id="JAEFBJ010000009">
    <property type="protein sequence ID" value="KAG7573248.1"/>
    <property type="molecule type" value="Genomic_DNA"/>
</dbReference>
<organism evidence="1 2">
    <name type="scientific">Arabidopsis suecica</name>
    <name type="common">Swedish thale-cress</name>
    <name type="synonym">Cardaminopsis suecica</name>
    <dbReference type="NCBI Taxonomy" id="45249"/>
    <lineage>
        <taxon>Eukaryota</taxon>
        <taxon>Viridiplantae</taxon>
        <taxon>Streptophyta</taxon>
        <taxon>Embryophyta</taxon>
        <taxon>Tracheophyta</taxon>
        <taxon>Spermatophyta</taxon>
        <taxon>Magnoliopsida</taxon>
        <taxon>eudicotyledons</taxon>
        <taxon>Gunneridae</taxon>
        <taxon>Pentapetalae</taxon>
        <taxon>rosids</taxon>
        <taxon>malvids</taxon>
        <taxon>Brassicales</taxon>
        <taxon>Brassicaceae</taxon>
        <taxon>Camelineae</taxon>
        <taxon>Arabidopsis</taxon>
    </lineage>
</organism>
<gene>
    <name evidence="1" type="ORF">ISN44_As09g015560</name>
</gene>
<evidence type="ECO:0000313" key="1">
    <source>
        <dbReference type="EMBL" id="KAG7573248.1"/>
    </source>
</evidence>
<dbReference type="AlphaFoldDB" id="A0A8T2AGZ6"/>
<evidence type="ECO:0000313" key="2">
    <source>
        <dbReference type="Proteomes" id="UP000694251"/>
    </source>
</evidence>
<name>A0A8T2AGZ6_ARASU</name>